<organism evidence="1 2">
    <name type="scientific">Lipomyces kononenkoae</name>
    <name type="common">Yeast</name>
    <dbReference type="NCBI Taxonomy" id="34357"/>
    <lineage>
        <taxon>Eukaryota</taxon>
        <taxon>Fungi</taxon>
        <taxon>Dikarya</taxon>
        <taxon>Ascomycota</taxon>
        <taxon>Saccharomycotina</taxon>
        <taxon>Lipomycetes</taxon>
        <taxon>Lipomycetales</taxon>
        <taxon>Lipomycetaceae</taxon>
        <taxon>Lipomyces</taxon>
    </lineage>
</organism>
<dbReference type="Proteomes" id="UP001433508">
    <property type="component" value="Unassembled WGS sequence"/>
</dbReference>
<protein>
    <submittedName>
        <fullName evidence="1">Uncharacterized protein</fullName>
    </submittedName>
</protein>
<sequence>MTSGDGREAEVSRYLDDDRFHRSFTLPPNTNRSTDFKVTYADFGHHNDEHVILFCGPLLGSRYLLTTQDKLAQQYGVRIISPDRPGFGGTTDVGPSDRIRVWLHIVEALLQHLSIRHVSLACYSGGSIYAMNVLLHLRHLLHSTHPYVAICAPWVHPSRSGVLSLRLASALPDKIVGNYDRLVNFFQSSLGPVLNFSSDLAVIVPSIHRGSDFLAPGTNIDAVTLEESLRPELVRRVMAEDIRGLGQDALLLLKRAEHPEYWGTWGDYDTLVPLLAQGENERYATVSSPVPPLKVDVFFAESDHMIGTAIGPTWFNHSWRPEQRGDRIHYSSVVVPKATHDNILDLRYGVLERIFQGLLG</sequence>
<gene>
    <name evidence="1" type="ORF">V1525DRAFT_400658</name>
</gene>
<accession>A0ACC3T4T3</accession>
<dbReference type="EMBL" id="MU971354">
    <property type="protein sequence ID" value="KAK9238661.1"/>
    <property type="molecule type" value="Genomic_DNA"/>
</dbReference>
<keyword evidence="2" id="KW-1185">Reference proteome</keyword>
<evidence type="ECO:0000313" key="1">
    <source>
        <dbReference type="EMBL" id="KAK9238661.1"/>
    </source>
</evidence>
<name>A0ACC3T4T3_LIPKO</name>
<comment type="caution">
    <text evidence="1">The sequence shown here is derived from an EMBL/GenBank/DDBJ whole genome shotgun (WGS) entry which is preliminary data.</text>
</comment>
<evidence type="ECO:0000313" key="2">
    <source>
        <dbReference type="Proteomes" id="UP001433508"/>
    </source>
</evidence>
<reference evidence="2" key="1">
    <citation type="journal article" date="2024" name="Front. Bioeng. Biotechnol.">
        <title>Genome-scale model development and genomic sequencing of the oleaginous clade Lipomyces.</title>
        <authorList>
            <person name="Czajka J.J."/>
            <person name="Han Y."/>
            <person name="Kim J."/>
            <person name="Mondo S.J."/>
            <person name="Hofstad B.A."/>
            <person name="Robles A."/>
            <person name="Haridas S."/>
            <person name="Riley R."/>
            <person name="LaButti K."/>
            <person name="Pangilinan J."/>
            <person name="Andreopoulos W."/>
            <person name="Lipzen A."/>
            <person name="Yan J."/>
            <person name="Wang M."/>
            <person name="Ng V."/>
            <person name="Grigoriev I.V."/>
            <person name="Spatafora J.W."/>
            <person name="Magnuson J.K."/>
            <person name="Baker S.E."/>
            <person name="Pomraning K.R."/>
        </authorList>
    </citation>
    <scope>NUCLEOTIDE SEQUENCE [LARGE SCALE GENOMIC DNA]</scope>
    <source>
        <strain evidence="2">CBS 7786</strain>
    </source>
</reference>
<proteinExistence type="predicted"/>